<evidence type="ECO:0000256" key="6">
    <source>
        <dbReference type="ARBA" id="ARBA00034078"/>
    </source>
</evidence>
<keyword evidence="3" id="KW-0408">Iron</keyword>
<dbReference type="InterPro" id="IPR036922">
    <property type="entry name" value="Rieske_2Fe-2S_sf"/>
</dbReference>
<dbReference type="PRINTS" id="PR00162">
    <property type="entry name" value="RIESKE"/>
</dbReference>
<proteinExistence type="predicted"/>
<evidence type="ECO:0000256" key="5">
    <source>
        <dbReference type="ARBA" id="ARBA00023157"/>
    </source>
</evidence>
<keyword evidence="4" id="KW-0411">Iron-sulfur</keyword>
<organism evidence="9 10">
    <name type="scientific">Leptolyngbya boryana NIES-2135</name>
    <dbReference type="NCBI Taxonomy" id="1973484"/>
    <lineage>
        <taxon>Bacteria</taxon>
        <taxon>Bacillati</taxon>
        <taxon>Cyanobacteriota</taxon>
        <taxon>Cyanophyceae</taxon>
        <taxon>Leptolyngbyales</taxon>
        <taxon>Leptolyngbyaceae</taxon>
        <taxon>Leptolyngbya group</taxon>
        <taxon>Leptolyngbya</taxon>
    </lineage>
</organism>
<dbReference type="PROSITE" id="PS51257">
    <property type="entry name" value="PROKAR_LIPOPROTEIN"/>
    <property type="match status" value="1"/>
</dbReference>
<feature type="domain" description="Rieske" evidence="8">
    <location>
        <begin position="40"/>
        <end position="136"/>
    </location>
</feature>
<sequence>MRRRTFLSWASVGWVMSRVPAVLTAFLAACQGGQKSASGMQTVGKVAELDQKGFLQTESPAPIAVVRNPADPKSLLAVNPTCTHQGCLVAWKAERKAFECPCHGSAFAPDGSVQKGPATAALAKYEASIDGENVVVKL</sequence>
<evidence type="ECO:0000256" key="3">
    <source>
        <dbReference type="ARBA" id="ARBA00023004"/>
    </source>
</evidence>
<dbReference type="GO" id="GO:0016020">
    <property type="term" value="C:membrane"/>
    <property type="evidence" value="ECO:0007669"/>
    <property type="project" value="InterPro"/>
</dbReference>
<dbReference type="Pfam" id="PF00355">
    <property type="entry name" value="Rieske"/>
    <property type="match status" value="1"/>
</dbReference>
<dbReference type="GO" id="GO:0051537">
    <property type="term" value="F:2 iron, 2 sulfur cluster binding"/>
    <property type="evidence" value="ECO:0007669"/>
    <property type="project" value="UniProtKB-KW"/>
</dbReference>
<dbReference type="SUPFAM" id="SSF50022">
    <property type="entry name" value="ISP domain"/>
    <property type="match status" value="1"/>
</dbReference>
<evidence type="ECO:0000256" key="1">
    <source>
        <dbReference type="ARBA" id="ARBA00022714"/>
    </source>
</evidence>
<dbReference type="PROSITE" id="PS51296">
    <property type="entry name" value="RIESKE"/>
    <property type="match status" value="1"/>
</dbReference>
<keyword evidence="7" id="KW-0732">Signal</keyword>
<dbReference type="GO" id="GO:0016705">
    <property type="term" value="F:oxidoreductase activity, acting on paired donors, with incorporation or reduction of molecular oxygen"/>
    <property type="evidence" value="ECO:0007669"/>
    <property type="project" value="UniProtKB-ARBA"/>
</dbReference>
<comment type="cofactor">
    <cofactor evidence="6">
        <name>[2Fe-2S] cluster</name>
        <dbReference type="ChEBI" id="CHEBI:190135"/>
    </cofactor>
</comment>
<dbReference type="InterPro" id="IPR017941">
    <property type="entry name" value="Rieske_2Fe-2S"/>
</dbReference>
<protein>
    <submittedName>
        <fullName evidence="9">Rieske [2Fe-2S] domain-containing protein</fullName>
    </submittedName>
</protein>
<dbReference type="PANTHER" id="PTHR10134">
    <property type="entry name" value="CYTOCHROME B-C1 COMPLEX SUBUNIT RIESKE, MITOCHONDRIAL"/>
    <property type="match status" value="1"/>
</dbReference>
<dbReference type="GO" id="GO:0004497">
    <property type="term" value="F:monooxygenase activity"/>
    <property type="evidence" value="ECO:0007669"/>
    <property type="project" value="UniProtKB-ARBA"/>
</dbReference>
<evidence type="ECO:0000256" key="4">
    <source>
        <dbReference type="ARBA" id="ARBA00023014"/>
    </source>
</evidence>
<keyword evidence="10" id="KW-1185">Reference proteome</keyword>
<evidence type="ECO:0000259" key="8">
    <source>
        <dbReference type="PROSITE" id="PS51296"/>
    </source>
</evidence>
<evidence type="ECO:0000313" key="9">
    <source>
        <dbReference type="EMBL" id="BAY57333.1"/>
    </source>
</evidence>
<name>A0A1Z4JKY0_LEPBY</name>
<dbReference type="GO" id="GO:0046872">
    <property type="term" value="F:metal ion binding"/>
    <property type="evidence" value="ECO:0007669"/>
    <property type="project" value="UniProtKB-KW"/>
</dbReference>
<evidence type="ECO:0000256" key="7">
    <source>
        <dbReference type="SAM" id="SignalP"/>
    </source>
</evidence>
<dbReference type="InterPro" id="IPR005805">
    <property type="entry name" value="Rieske_Fe-S_prot_C"/>
</dbReference>
<dbReference type="AlphaFoldDB" id="A0A1Z4JKY0"/>
<feature type="signal peptide" evidence="7">
    <location>
        <begin position="1"/>
        <end position="21"/>
    </location>
</feature>
<reference evidence="9 10" key="1">
    <citation type="submission" date="2017-06" db="EMBL/GenBank/DDBJ databases">
        <title>Genome sequencing of cyanobaciteial culture collection at National Institute for Environmental Studies (NIES).</title>
        <authorList>
            <person name="Hirose Y."/>
            <person name="Shimura Y."/>
            <person name="Fujisawa T."/>
            <person name="Nakamura Y."/>
            <person name="Kawachi M."/>
        </authorList>
    </citation>
    <scope>NUCLEOTIDE SEQUENCE [LARGE SCALE GENOMIC DNA]</scope>
    <source>
        <strain evidence="9 10">NIES-2135</strain>
    </source>
</reference>
<feature type="chain" id="PRO_5011114954" evidence="7">
    <location>
        <begin position="22"/>
        <end position="138"/>
    </location>
</feature>
<keyword evidence="1" id="KW-0001">2Fe-2S</keyword>
<dbReference type="Proteomes" id="UP000217895">
    <property type="component" value="Chromosome"/>
</dbReference>
<evidence type="ECO:0000256" key="2">
    <source>
        <dbReference type="ARBA" id="ARBA00022723"/>
    </source>
</evidence>
<gene>
    <name evidence="9" type="ORF">NIES2135_41980</name>
</gene>
<evidence type="ECO:0000313" key="10">
    <source>
        <dbReference type="Proteomes" id="UP000217895"/>
    </source>
</evidence>
<dbReference type="Gene3D" id="2.102.10.10">
    <property type="entry name" value="Rieske [2Fe-2S] iron-sulphur domain"/>
    <property type="match status" value="1"/>
</dbReference>
<keyword evidence="2" id="KW-0479">Metal-binding</keyword>
<keyword evidence="5" id="KW-1015">Disulfide bond</keyword>
<dbReference type="InterPro" id="IPR014349">
    <property type="entry name" value="Rieske_Fe-S_prot"/>
</dbReference>
<dbReference type="EMBL" id="AP018203">
    <property type="protein sequence ID" value="BAY57333.1"/>
    <property type="molecule type" value="Genomic_DNA"/>
</dbReference>
<accession>A0A1Z4JKY0</accession>